<dbReference type="Proteomes" id="UP000460751">
    <property type="component" value="Unassembled WGS sequence"/>
</dbReference>
<proteinExistence type="predicted"/>
<evidence type="ECO:0000313" key="1">
    <source>
        <dbReference type="EMBL" id="MYL27572.1"/>
    </source>
</evidence>
<dbReference type="EMBL" id="WMEX01000007">
    <property type="protein sequence ID" value="MYL27572.1"/>
    <property type="molecule type" value="Genomic_DNA"/>
</dbReference>
<gene>
    <name evidence="1" type="ORF">GLW01_12300</name>
</gene>
<dbReference type="OrthoDB" id="6955360at2"/>
<accession>A0A9X4YDC0</accession>
<keyword evidence="2" id="KW-1185">Reference proteome</keyword>
<dbReference type="AlphaFoldDB" id="A0A9X4YDC0"/>
<name>A0A9X4YDC0_9GAMM</name>
<comment type="caution">
    <text evidence="1">The sequence shown here is derived from an EMBL/GenBank/DDBJ whole genome shotgun (WGS) entry which is preliminary data.</text>
</comment>
<reference evidence="1 2" key="1">
    <citation type="submission" date="2019-11" db="EMBL/GenBank/DDBJ databases">
        <title>Genome sequences of 17 halophilic strains isolated from different environments.</title>
        <authorList>
            <person name="Furrow R.E."/>
        </authorList>
    </citation>
    <scope>NUCLEOTIDE SEQUENCE [LARGE SCALE GENOMIC DNA]</scope>
    <source>
        <strain evidence="1 2">22507_15_FS</strain>
    </source>
</reference>
<protein>
    <submittedName>
        <fullName evidence="1">Uncharacterized protein</fullName>
    </submittedName>
</protein>
<sequence length="178" mass="18546">MVTAVVALGCASNAVAEMESMSDQDLSGVSGQYGGMSLSGDVTFNESGGPLKGEAVGFDCGEGERCGARIAAQLNQGGGWIVLDDLQGTFEFMGLTLATRLINGDDTGFGGDAGDFNREVIEIGLPETARFTDFSYTMATSSTARPGDSDFRQVDRLTVEMGGDMTLDGNALIFPTEP</sequence>
<organism evidence="1 2">
    <name type="scientific">Vreelandella halophila</name>
    <dbReference type="NCBI Taxonomy" id="86177"/>
    <lineage>
        <taxon>Bacteria</taxon>
        <taxon>Pseudomonadati</taxon>
        <taxon>Pseudomonadota</taxon>
        <taxon>Gammaproteobacteria</taxon>
        <taxon>Oceanospirillales</taxon>
        <taxon>Halomonadaceae</taxon>
        <taxon>Vreelandella</taxon>
    </lineage>
</organism>
<evidence type="ECO:0000313" key="2">
    <source>
        <dbReference type="Proteomes" id="UP000460751"/>
    </source>
</evidence>